<keyword evidence="3" id="KW-1185">Reference proteome</keyword>
<accession>A0A8T0N024</accession>
<dbReference type="EMBL" id="CM029054">
    <property type="protein sequence ID" value="KAG2543091.1"/>
    <property type="molecule type" value="Genomic_DNA"/>
</dbReference>
<proteinExistence type="predicted"/>
<evidence type="ECO:0000313" key="2">
    <source>
        <dbReference type="EMBL" id="KAG2543091.1"/>
    </source>
</evidence>
<gene>
    <name evidence="2" type="ORF">PVAP13_9NG726700</name>
</gene>
<evidence type="ECO:0000256" key="1">
    <source>
        <dbReference type="SAM" id="MobiDB-lite"/>
    </source>
</evidence>
<feature type="region of interest" description="Disordered" evidence="1">
    <location>
        <begin position="1"/>
        <end position="22"/>
    </location>
</feature>
<comment type="caution">
    <text evidence="2">The sequence shown here is derived from an EMBL/GenBank/DDBJ whole genome shotgun (WGS) entry which is preliminary data.</text>
</comment>
<protein>
    <submittedName>
        <fullName evidence="2">Uncharacterized protein</fullName>
    </submittedName>
</protein>
<dbReference type="Proteomes" id="UP000823388">
    <property type="component" value="Chromosome 9N"/>
</dbReference>
<dbReference type="AlphaFoldDB" id="A0A8T0N024"/>
<feature type="region of interest" description="Disordered" evidence="1">
    <location>
        <begin position="44"/>
        <end position="65"/>
    </location>
</feature>
<evidence type="ECO:0000313" key="3">
    <source>
        <dbReference type="Proteomes" id="UP000823388"/>
    </source>
</evidence>
<feature type="compositionally biased region" description="Polar residues" evidence="1">
    <location>
        <begin position="54"/>
        <end position="63"/>
    </location>
</feature>
<organism evidence="2 3">
    <name type="scientific">Panicum virgatum</name>
    <name type="common">Blackwell switchgrass</name>
    <dbReference type="NCBI Taxonomy" id="38727"/>
    <lineage>
        <taxon>Eukaryota</taxon>
        <taxon>Viridiplantae</taxon>
        <taxon>Streptophyta</taxon>
        <taxon>Embryophyta</taxon>
        <taxon>Tracheophyta</taxon>
        <taxon>Spermatophyta</taxon>
        <taxon>Magnoliopsida</taxon>
        <taxon>Liliopsida</taxon>
        <taxon>Poales</taxon>
        <taxon>Poaceae</taxon>
        <taxon>PACMAD clade</taxon>
        <taxon>Panicoideae</taxon>
        <taxon>Panicodae</taxon>
        <taxon>Paniceae</taxon>
        <taxon>Panicinae</taxon>
        <taxon>Panicum</taxon>
        <taxon>Panicum sect. Hiantes</taxon>
    </lineage>
</organism>
<name>A0A8T0N024_PANVG</name>
<sequence>MPSSARSSLRRPHPYPKPAACSLPRLPGSAPFLLPIAPTDRARAAQCQPAKSVGHTSSLSDSARPSLPHPFLSSLLAYEGSSGHRCGWSSTSRGRWAPHGSLPVTLLVNSIFPATRGTTTYACVSSTPVPAAQDAPTRWLLHVLVLLPSTSVGNRYARCTTCGAKG</sequence>
<reference evidence="2" key="1">
    <citation type="submission" date="2020-05" db="EMBL/GenBank/DDBJ databases">
        <title>WGS assembly of Panicum virgatum.</title>
        <authorList>
            <person name="Lovell J.T."/>
            <person name="Jenkins J."/>
            <person name="Shu S."/>
            <person name="Juenger T.E."/>
            <person name="Schmutz J."/>
        </authorList>
    </citation>
    <scope>NUCLEOTIDE SEQUENCE</scope>
    <source>
        <strain evidence="2">AP13</strain>
    </source>
</reference>